<dbReference type="InterPro" id="IPR036390">
    <property type="entry name" value="WH_DNA-bd_sf"/>
</dbReference>
<evidence type="ECO:0000256" key="6">
    <source>
        <dbReference type="ARBA" id="ARBA00023163"/>
    </source>
</evidence>
<evidence type="ECO:0000313" key="7">
    <source>
        <dbReference type="EMBL" id="MBC5694579.1"/>
    </source>
</evidence>
<dbReference type="InterPro" id="IPR002481">
    <property type="entry name" value="FUR"/>
</dbReference>
<evidence type="ECO:0000256" key="1">
    <source>
        <dbReference type="ARBA" id="ARBA00007957"/>
    </source>
</evidence>
<accession>A0ABR7GJU3</accession>
<evidence type="ECO:0000256" key="3">
    <source>
        <dbReference type="ARBA" id="ARBA00022833"/>
    </source>
</evidence>
<keyword evidence="6" id="KW-0804">Transcription</keyword>
<evidence type="ECO:0000256" key="2">
    <source>
        <dbReference type="ARBA" id="ARBA00022491"/>
    </source>
</evidence>
<name>A0ABR7GJU3_9FIRM</name>
<keyword evidence="2" id="KW-0678">Repressor</keyword>
<evidence type="ECO:0000256" key="4">
    <source>
        <dbReference type="ARBA" id="ARBA00023015"/>
    </source>
</evidence>
<keyword evidence="5" id="KW-0238">DNA-binding</keyword>
<protein>
    <submittedName>
        <fullName evidence="7">Transcriptional repressor</fullName>
    </submittedName>
</protein>
<dbReference type="EMBL" id="JACOPK010000001">
    <property type="protein sequence ID" value="MBC5694579.1"/>
    <property type="molecule type" value="Genomic_DNA"/>
</dbReference>
<proteinExistence type="inferred from homology"/>
<keyword evidence="3" id="KW-0862">Zinc</keyword>
<dbReference type="SUPFAM" id="SSF46785">
    <property type="entry name" value="Winged helix' DNA-binding domain"/>
    <property type="match status" value="1"/>
</dbReference>
<comment type="caution">
    <text evidence="7">The sequence shown here is derived from an EMBL/GenBank/DDBJ whole genome shotgun (WGS) entry which is preliminary data.</text>
</comment>
<dbReference type="InterPro" id="IPR043135">
    <property type="entry name" value="Fur_C"/>
</dbReference>
<gene>
    <name evidence="7" type="ORF">H8S02_01235</name>
</gene>
<dbReference type="Pfam" id="PF01475">
    <property type="entry name" value="FUR"/>
    <property type="match status" value="1"/>
</dbReference>
<reference evidence="7 8" key="1">
    <citation type="submission" date="2020-08" db="EMBL/GenBank/DDBJ databases">
        <title>Genome public.</title>
        <authorList>
            <person name="Liu C."/>
            <person name="Sun Q."/>
        </authorList>
    </citation>
    <scope>NUCLEOTIDE SEQUENCE [LARGE SCALE GENOMIC DNA]</scope>
    <source>
        <strain evidence="7 8">M2</strain>
    </source>
</reference>
<dbReference type="Gene3D" id="3.30.1490.190">
    <property type="match status" value="1"/>
</dbReference>
<dbReference type="PANTHER" id="PTHR33202">
    <property type="entry name" value="ZINC UPTAKE REGULATION PROTEIN"/>
    <property type="match status" value="1"/>
</dbReference>
<evidence type="ECO:0000256" key="5">
    <source>
        <dbReference type="ARBA" id="ARBA00023125"/>
    </source>
</evidence>
<dbReference type="RefSeq" id="WP_186968867.1">
    <property type="nucleotide sequence ID" value="NZ_JACOPK010000001.1"/>
</dbReference>
<dbReference type="Gene3D" id="1.10.10.10">
    <property type="entry name" value="Winged helix-like DNA-binding domain superfamily/Winged helix DNA-binding domain"/>
    <property type="match status" value="1"/>
</dbReference>
<dbReference type="Proteomes" id="UP000641741">
    <property type="component" value="Unassembled WGS sequence"/>
</dbReference>
<organism evidence="7 8">
    <name type="scientific">Agathobaculum hominis</name>
    <dbReference type="NCBI Taxonomy" id="2763014"/>
    <lineage>
        <taxon>Bacteria</taxon>
        <taxon>Bacillati</taxon>
        <taxon>Bacillota</taxon>
        <taxon>Clostridia</taxon>
        <taxon>Eubacteriales</taxon>
        <taxon>Butyricicoccaceae</taxon>
        <taxon>Agathobaculum</taxon>
    </lineage>
</organism>
<dbReference type="PANTHER" id="PTHR33202:SF7">
    <property type="entry name" value="FERRIC UPTAKE REGULATION PROTEIN"/>
    <property type="match status" value="1"/>
</dbReference>
<dbReference type="CDD" id="cd07153">
    <property type="entry name" value="Fur_like"/>
    <property type="match status" value="1"/>
</dbReference>
<keyword evidence="4" id="KW-0805">Transcription regulation</keyword>
<dbReference type="InterPro" id="IPR036388">
    <property type="entry name" value="WH-like_DNA-bd_sf"/>
</dbReference>
<comment type="similarity">
    <text evidence="1">Belongs to the Fur family.</text>
</comment>
<evidence type="ECO:0000313" key="8">
    <source>
        <dbReference type="Proteomes" id="UP000641741"/>
    </source>
</evidence>
<keyword evidence="8" id="KW-1185">Reference proteome</keyword>
<sequence>MQYHTRQKDSILALLQEQEEQFLTVDEIRLRLTQDGISVGQSTVYRTVERLVADGVVSKVPSVDRSSARYCYVGRPETAAHGKLVCLQCGATRPLECHMLDELSQHLEGAHGFRIEPSRTVLYGLCAKCAGGIEHSEHSCKGGCCHEH</sequence>